<dbReference type="AlphaFoldDB" id="A0A0R0CZK4"/>
<accession>A0A0R0CZK4</accession>
<sequence>MTKEHARMDRNRYSAWKRQRGVATLLIVLMVGLAVSVTVAATIYSLRGAQSQQLTTHSATAAQAAAWRGVEALRLYLLQVETSVWPGWVGNDAKPVTGLEALGIRAATVTSVEATGSDHYRVSAQVTGTAGVGNALTTATVEVVYDVVPGSGTPGLPPVCASMPKAPMVFNGNLDYSGGKLDVTNAVNYENIVVAGNLTIGGGSTARISGCVKGDVSLTGGGITDNGHLYSEGNIRINGMGNPSGTTLWARNVEIGNGVSGGNYNAIKAGAYAVAVYAGTQMIGTAEVGGRLIPSTVTGGTPWVTGTVAPLATGHVLITLTDQSQFLLDFSKQDSAGAAIFQVDPATGLVTGTASAERLKGADDAALPDGLSFRSTRIAGGTVGLATLTVGQLWGYNVNVTGWNGKYDTLWASGAIAMTSGTVKNLLGGGNMTVNDVAVSGSGRIAGNLNKILNNVQANQMGTSPGLPGIPYCEARVKPVDADNFLGMANYAYSSAGGVAQLTIRNVKRANGESIDGVYPLKNPSAAQLAILQELMTCNNSNDKGCLNVLQRDGSWLLHGVGKMPAGVLWFDQSVKIDGASTDMLNSVVVRGCDDPSQASCGGNVTFTSSGHRDFIAPNFAGAARVCGAAFYPSNLCASPSKFVEWEGPGADGKPQTYQGLPIANTAVIAEGGADIAGWELRGSVMLGKQLATSGATVTIHGSLTVGSNQTADTTISAGGISVDFPSGGGLNLIPVCSGGSGGLPASPASASVQWSRYL</sequence>
<dbReference type="PATRIC" id="fig|405446.3.peg.3829"/>
<keyword evidence="1" id="KW-1133">Transmembrane helix</keyword>
<dbReference type="EMBL" id="LDJJ01000009">
    <property type="protein sequence ID" value="KRG71313.1"/>
    <property type="molecule type" value="Genomic_DNA"/>
</dbReference>
<keyword evidence="3" id="KW-1185">Reference proteome</keyword>
<reference evidence="2 3" key="1">
    <citation type="submission" date="2015-05" db="EMBL/GenBank/DDBJ databases">
        <title>Genome sequencing and analysis of members of genus Stenotrophomonas.</title>
        <authorList>
            <person name="Patil P.P."/>
            <person name="Midha S."/>
            <person name="Patil P.B."/>
        </authorList>
    </citation>
    <scope>NUCLEOTIDE SEQUENCE [LARGE SCALE GENOMIC DNA]</scope>
    <source>
        <strain evidence="2 3">DSM 18941</strain>
    </source>
</reference>
<proteinExistence type="predicted"/>
<evidence type="ECO:0000313" key="3">
    <source>
        <dbReference type="Proteomes" id="UP000051863"/>
    </source>
</evidence>
<name>A0A0R0CZK4_9GAMM</name>
<dbReference type="Proteomes" id="UP000051863">
    <property type="component" value="Unassembled WGS sequence"/>
</dbReference>
<feature type="transmembrane region" description="Helical" evidence="1">
    <location>
        <begin position="21"/>
        <end position="46"/>
    </location>
</feature>
<comment type="caution">
    <text evidence="2">The sequence shown here is derived from an EMBL/GenBank/DDBJ whole genome shotgun (WGS) entry which is preliminary data.</text>
</comment>
<organism evidence="2 3">
    <name type="scientific">Stenotrophomonas terrae</name>
    <dbReference type="NCBI Taxonomy" id="405446"/>
    <lineage>
        <taxon>Bacteria</taxon>
        <taxon>Pseudomonadati</taxon>
        <taxon>Pseudomonadota</taxon>
        <taxon>Gammaproteobacteria</taxon>
        <taxon>Lysobacterales</taxon>
        <taxon>Lysobacteraceae</taxon>
        <taxon>Stenotrophomonas</taxon>
    </lineage>
</organism>
<protein>
    <submittedName>
        <fullName evidence="2">Uncharacterized protein</fullName>
    </submittedName>
</protein>
<evidence type="ECO:0000313" key="2">
    <source>
        <dbReference type="EMBL" id="KRG71313.1"/>
    </source>
</evidence>
<keyword evidence="1" id="KW-0812">Transmembrane</keyword>
<evidence type="ECO:0000256" key="1">
    <source>
        <dbReference type="SAM" id="Phobius"/>
    </source>
</evidence>
<gene>
    <name evidence="2" type="ORF">ABB27_03430</name>
</gene>
<keyword evidence="1" id="KW-0472">Membrane</keyword>